<protein>
    <submittedName>
        <fullName evidence="1">Uncharacterized protein</fullName>
    </submittedName>
</protein>
<accession>A0A1R3K2Q8</accession>
<feature type="non-terminal residue" evidence="1">
    <location>
        <position position="1"/>
    </location>
</feature>
<dbReference type="Gramene" id="OMP01363">
    <property type="protein sequence ID" value="OMP01363"/>
    <property type="gene ID" value="CCACVL1_03107"/>
</dbReference>
<keyword evidence="2" id="KW-1185">Reference proteome</keyword>
<evidence type="ECO:0000313" key="1">
    <source>
        <dbReference type="EMBL" id="OMP01363.1"/>
    </source>
</evidence>
<dbReference type="EMBL" id="AWWV01006443">
    <property type="protein sequence ID" value="OMP01363.1"/>
    <property type="molecule type" value="Genomic_DNA"/>
</dbReference>
<sequence>VEFVAIESAKCCGYAAERMGNETLSTRRHATKLKSKATLPKSSGG</sequence>
<organism evidence="1 2">
    <name type="scientific">Corchorus capsularis</name>
    <name type="common">Jute</name>
    <dbReference type="NCBI Taxonomy" id="210143"/>
    <lineage>
        <taxon>Eukaryota</taxon>
        <taxon>Viridiplantae</taxon>
        <taxon>Streptophyta</taxon>
        <taxon>Embryophyta</taxon>
        <taxon>Tracheophyta</taxon>
        <taxon>Spermatophyta</taxon>
        <taxon>Magnoliopsida</taxon>
        <taxon>eudicotyledons</taxon>
        <taxon>Gunneridae</taxon>
        <taxon>Pentapetalae</taxon>
        <taxon>rosids</taxon>
        <taxon>malvids</taxon>
        <taxon>Malvales</taxon>
        <taxon>Malvaceae</taxon>
        <taxon>Grewioideae</taxon>
        <taxon>Apeibeae</taxon>
        <taxon>Corchorus</taxon>
    </lineage>
</organism>
<name>A0A1R3K2Q8_COCAP</name>
<evidence type="ECO:0000313" key="2">
    <source>
        <dbReference type="Proteomes" id="UP000188268"/>
    </source>
</evidence>
<reference evidence="1 2" key="1">
    <citation type="submission" date="2013-09" db="EMBL/GenBank/DDBJ databases">
        <title>Corchorus capsularis genome sequencing.</title>
        <authorList>
            <person name="Alam M."/>
            <person name="Haque M.S."/>
            <person name="Islam M.S."/>
            <person name="Emdad E.M."/>
            <person name="Islam M.M."/>
            <person name="Ahmed B."/>
            <person name="Halim A."/>
            <person name="Hossen Q.M.M."/>
            <person name="Hossain M.Z."/>
            <person name="Ahmed R."/>
            <person name="Khan M.M."/>
            <person name="Islam R."/>
            <person name="Rashid M.M."/>
            <person name="Khan S.A."/>
            <person name="Rahman M.S."/>
            <person name="Alam M."/>
        </authorList>
    </citation>
    <scope>NUCLEOTIDE SEQUENCE [LARGE SCALE GENOMIC DNA]</scope>
    <source>
        <strain evidence="2">cv. CVL-1</strain>
        <tissue evidence="1">Whole seedling</tissue>
    </source>
</reference>
<dbReference type="AlphaFoldDB" id="A0A1R3K2Q8"/>
<comment type="caution">
    <text evidence="1">The sequence shown here is derived from an EMBL/GenBank/DDBJ whole genome shotgun (WGS) entry which is preliminary data.</text>
</comment>
<gene>
    <name evidence="1" type="ORF">CCACVL1_03107</name>
</gene>
<proteinExistence type="predicted"/>
<dbReference type="Proteomes" id="UP000188268">
    <property type="component" value="Unassembled WGS sequence"/>
</dbReference>